<reference evidence="2" key="3">
    <citation type="submission" date="2015-04" db="UniProtKB">
        <authorList>
            <consortium name="EnsemblPlants"/>
        </authorList>
    </citation>
    <scope>IDENTIFICATION</scope>
</reference>
<dbReference type="Proteomes" id="UP000032180">
    <property type="component" value="Chromosome 2"/>
</dbReference>
<evidence type="ECO:0000313" key="2">
    <source>
        <dbReference type="EnsemblPlants" id="LPERR02G18870.3"/>
    </source>
</evidence>
<dbReference type="EnsemblPlants" id="LPERR02G18870.3">
    <property type="protein sequence ID" value="LPERR02G18870.3"/>
    <property type="gene ID" value="LPERR02G18870"/>
</dbReference>
<dbReference type="AlphaFoldDB" id="A0A0D9VHZ3"/>
<accession>A0A0D9VHZ3</accession>
<protein>
    <submittedName>
        <fullName evidence="2">Uncharacterized protein</fullName>
    </submittedName>
</protein>
<name>A0A0D9VHZ3_9ORYZ</name>
<evidence type="ECO:0000313" key="3">
    <source>
        <dbReference type="Proteomes" id="UP000032180"/>
    </source>
</evidence>
<feature type="region of interest" description="Disordered" evidence="1">
    <location>
        <begin position="1"/>
        <end position="67"/>
    </location>
</feature>
<reference evidence="2 3" key="1">
    <citation type="submission" date="2012-08" db="EMBL/GenBank/DDBJ databases">
        <title>Oryza genome evolution.</title>
        <authorList>
            <person name="Wing R.A."/>
        </authorList>
    </citation>
    <scope>NUCLEOTIDE SEQUENCE</scope>
</reference>
<evidence type="ECO:0000256" key="1">
    <source>
        <dbReference type="SAM" id="MobiDB-lite"/>
    </source>
</evidence>
<proteinExistence type="predicted"/>
<feature type="compositionally biased region" description="Basic residues" evidence="1">
    <location>
        <begin position="1"/>
        <end position="11"/>
    </location>
</feature>
<dbReference type="HOGENOM" id="CLU_1724930_0_0_1"/>
<feature type="compositionally biased region" description="Low complexity" evidence="1">
    <location>
        <begin position="15"/>
        <end position="32"/>
    </location>
</feature>
<dbReference type="Gramene" id="LPERR02G18870.3">
    <property type="protein sequence ID" value="LPERR02G18870.3"/>
    <property type="gene ID" value="LPERR02G18870"/>
</dbReference>
<sequence length="152" mass="16666">MDKKKHTHRRSTQYAPSRSPSCAPPRASTAPSIHPTNPLPGRRRRPAARIPCAPVGRRLRPASPRICDAPPPRASLFPELFTPATITLPRFGPSSSSGLCAPLALIRFKFNSPSALIRVNLTFVSTNSPNRGCLPLLDRKEEPTNCCFYKAN</sequence>
<organism evidence="2 3">
    <name type="scientific">Leersia perrieri</name>
    <dbReference type="NCBI Taxonomy" id="77586"/>
    <lineage>
        <taxon>Eukaryota</taxon>
        <taxon>Viridiplantae</taxon>
        <taxon>Streptophyta</taxon>
        <taxon>Embryophyta</taxon>
        <taxon>Tracheophyta</taxon>
        <taxon>Spermatophyta</taxon>
        <taxon>Magnoliopsida</taxon>
        <taxon>Liliopsida</taxon>
        <taxon>Poales</taxon>
        <taxon>Poaceae</taxon>
        <taxon>BOP clade</taxon>
        <taxon>Oryzoideae</taxon>
        <taxon>Oryzeae</taxon>
        <taxon>Oryzinae</taxon>
        <taxon>Leersia</taxon>
    </lineage>
</organism>
<keyword evidence="3" id="KW-1185">Reference proteome</keyword>
<reference evidence="3" key="2">
    <citation type="submission" date="2013-12" db="EMBL/GenBank/DDBJ databases">
        <authorList>
            <person name="Yu Y."/>
            <person name="Lee S."/>
            <person name="de Baynast K."/>
            <person name="Wissotski M."/>
            <person name="Liu L."/>
            <person name="Talag J."/>
            <person name="Goicoechea J."/>
            <person name="Angelova A."/>
            <person name="Jetty R."/>
            <person name="Kudrna D."/>
            <person name="Golser W."/>
            <person name="Rivera L."/>
            <person name="Zhang J."/>
            <person name="Wing R."/>
        </authorList>
    </citation>
    <scope>NUCLEOTIDE SEQUENCE</scope>
</reference>